<sequence length="167" mass="18172">MSQRRVPAAQFIDHRLGDLYETLLSGPGSEALHHLLATVLADICCPPSGHPVSWHTAYNAFSQPVMPDKAHSLLDRHGEPARLPYHLIDPALHRARTARRLAVRIREARQVPLGPQGWLTHPGTGSSRQRASELRACLVLLALVIGGAGAGRRLQGQAARIMETVSV</sequence>
<keyword evidence="2" id="KW-1185">Reference proteome</keyword>
<dbReference type="Proteomes" id="UP000664109">
    <property type="component" value="Unassembled WGS sequence"/>
</dbReference>
<dbReference type="EMBL" id="JAFEJA010000002">
    <property type="protein sequence ID" value="MBM9624211.1"/>
    <property type="molecule type" value="Genomic_DNA"/>
</dbReference>
<proteinExistence type="predicted"/>
<accession>A0ABS2V2Y8</accession>
<gene>
    <name evidence="1" type="ORF">JE024_37220</name>
</gene>
<reference evidence="1 2" key="1">
    <citation type="journal article" date="2016" name="Arch. Microbiol.">
        <title>Streptomyces zhihengii sp. nov., isolated from rhizospheric soil of Psammosilene tunicoides.</title>
        <authorList>
            <person name="Huang M.J."/>
            <person name="Fei J.J."/>
            <person name="Salam N."/>
            <person name="Kim C.J."/>
            <person name="Hozzein W.N."/>
            <person name="Xiao M."/>
            <person name="Huang H.Q."/>
            <person name="Li W.J."/>
        </authorList>
    </citation>
    <scope>NUCLEOTIDE SEQUENCE [LARGE SCALE GENOMIC DNA]</scope>
    <source>
        <strain evidence="1 2">YIM T102</strain>
    </source>
</reference>
<comment type="caution">
    <text evidence="1">The sequence shown here is derived from an EMBL/GenBank/DDBJ whole genome shotgun (WGS) entry which is preliminary data.</text>
</comment>
<protein>
    <submittedName>
        <fullName evidence="1">Uncharacterized protein</fullName>
    </submittedName>
</protein>
<name>A0ABS2V2Y8_9ACTN</name>
<organism evidence="1 2">
    <name type="scientific">Streptomyces zhihengii</name>
    <dbReference type="NCBI Taxonomy" id="1818004"/>
    <lineage>
        <taxon>Bacteria</taxon>
        <taxon>Bacillati</taxon>
        <taxon>Actinomycetota</taxon>
        <taxon>Actinomycetes</taxon>
        <taxon>Kitasatosporales</taxon>
        <taxon>Streptomycetaceae</taxon>
        <taxon>Streptomyces</taxon>
    </lineage>
</organism>
<evidence type="ECO:0000313" key="1">
    <source>
        <dbReference type="EMBL" id="MBM9624211.1"/>
    </source>
</evidence>
<dbReference type="RefSeq" id="WP_205378242.1">
    <property type="nucleotide sequence ID" value="NZ_JAFEJA010000002.1"/>
</dbReference>
<evidence type="ECO:0000313" key="2">
    <source>
        <dbReference type="Proteomes" id="UP000664109"/>
    </source>
</evidence>